<feature type="chain" id="PRO_5006038831" description="Serine aminopeptidase S33 domain-containing protein" evidence="1">
    <location>
        <begin position="28"/>
        <end position="456"/>
    </location>
</feature>
<dbReference type="SUPFAM" id="SSF53474">
    <property type="entry name" value="alpha/beta-Hydrolases"/>
    <property type="match status" value="1"/>
</dbReference>
<accession>A0A0N9U8B5</accession>
<organism evidence="2 3">
    <name type="scientific">Sphingopyxis macrogoltabida</name>
    <name type="common">Sphingomonas macrogoltabidus</name>
    <dbReference type="NCBI Taxonomy" id="33050"/>
    <lineage>
        <taxon>Bacteria</taxon>
        <taxon>Pseudomonadati</taxon>
        <taxon>Pseudomonadota</taxon>
        <taxon>Alphaproteobacteria</taxon>
        <taxon>Sphingomonadales</taxon>
        <taxon>Sphingomonadaceae</taxon>
        <taxon>Sphingopyxis</taxon>
    </lineage>
</organism>
<evidence type="ECO:0000313" key="2">
    <source>
        <dbReference type="EMBL" id="ALH81559.1"/>
    </source>
</evidence>
<reference evidence="2 3" key="1">
    <citation type="journal article" date="2015" name="Genome Announc.">
        <title>Complete Genome Sequence of Polypropylene Glycol- and Polyethylene Glycol-Degrading Sphingopyxis macrogoltabida Strain EY-1.</title>
        <authorList>
            <person name="Ohtsubo Y."/>
            <person name="Nagata Y."/>
            <person name="Numata M."/>
            <person name="Tsuchikane K."/>
            <person name="Hosoyama A."/>
            <person name="Yamazoe A."/>
            <person name="Tsuda M."/>
            <person name="Fujita N."/>
            <person name="Kawai F."/>
        </authorList>
    </citation>
    <scope>NUCLEOTIDE SEQUENCE [LARGE SCALE GENOMIC DNA]</scope>
    <source>
        <strain evidence="2 3">EY-1</strain>
    </source>
</reference>
<protein>
    <recommendedName>
        <fullName evidence="4">Serine aminopeptidase S33 domain-containing protein</fullName>
    </recommendedName>
</protein>
<feature type="signal peptide" evidence="1">
    <location>
        <begin position="1"/>
        <end position="27"/>
    </location>
</feature>
<dbReference type="RefSeq" id="WP_054588731.1">
    <property type="nucleotide sequence ID" value="NZ_CP012700.1"/>
</dbReference>
<sequence length="456" mass="47834">MDSKSRGGYFARLIPVLLVLATPAALSAEELQPAALTTAQSVLAADARKLGATDIATFAAPDGGFILAGKLAGDQFSVAIPAKWNREALLYVHGYSTPGTPVAVAVDPLAKGTGASGVLLEAYRDGYAAGHSAYDKPGMGVQTATENTLRLRDFLAKLGAKRFLVAGTSMGGNITLSLIEQYPKAFAGALSSCGVTDGWESLFGQLIDMRAAYNLLTEGTPYALPGEQDLTRSALPMDPPAGEAATSEAFRWGRIGQIAMPVLALAQAAQANPAGREARIMKQVASIGGFEPEPASIAFPLVTATLGMDDLNQTLGGNIYGNMGKVYASPEMTPEEASAFNAKVQRIVADPRAVANARHWHQATGRFRVPLVTIHNRIDSLVPYAQSEALGRIVKAAGNEKRLVQYTVPGTKAPLPVGGVEGYTHCGFSPEQSAAAWEALRGWVETGTRPAVDAVK</sequence>
<name>A0A0N9U8B5_SPHMC</name>
<dbReference type="AlphaFoldDB" id="A0A0N9U8B5"/>
<evidence type="ECO:0000313" key="3">
    <source>
        <dbReference type="Proteomes" id="UP000058074"/>
    </source>
</evidence>
<proteinExistence type="predicted"/>
<dbReference type="EMBL" id="CP012700">
    <property type="protein sequence ID" value="ALH81559.1"/>
    <property type="molecule type" value="Genomic_DNA"/>
</dbReference>
<dbReference type="InterPro" id="IPR029058">
    <property type="entry name" value="AB_hydrolase_fold"/>
</dbReference>
<gene>
    <name evidence="2" type="ORF">AN936_14715</name>
</gene>
<evidence type="ECO:0000256" key="1">
    <source>
        <dbReference type="SAM" id="SignalP"/>
    </source>
</evidence>
<dbReference type="Proteomes" id="UP000058074">
    <property type="component" value="Chromosome"/>
</dbReference>
<dbReference type="KEGG" id="smag:AN936_14715"/>
<evidence type="ECO:0008006" key="4">
    <source>
        <dbReference type="Google" id="ProtNLM"/>
    </source>
</evidence>
<dbReference type="PATRIC" id="fig|33050.5.peg.3055"/>
<dbReference type="OrthoDB" id="7197847at2"/>
<keyword evidence="1" id="KW-0732">Signal</keyword>
<dbReference type="Gene3D" id="3.40.50.1820">
    <property type="entry name" value="alpha/beta hydrolase"/>
    <property type="match status" value="1"/>
</dbReference>